<dbReference type="AlphaFoldDB" id="A0A545AQY4"/>
<dbReference type="NCBIfam" id="TIGR01549">
    <property type="entry name" value="HAD-SF-IA-v1"/>
    <property type="match status" value="1"/>
</dbReference>
<dbReference type="GO" id="GO:0008967">
    <property type="term" value="F:phosphoglycolate phosphatase activity"/>
    <property type="evidence" value="ECO:0007669"/>
    <property type="project" value="TreeGrafter"/>
</dbReference>
<dbReference type="InterPro" id="IPR023214">
    <property type="entry name" value="HAD_sf"/>
</dbReference>
<dbReference type="InParanoid" id="A0A545AQY4"/>
<dbReference type="InterPro" id="IPR050155">
    <property type="entry name" value="HAD-like_hydrolase_sf"/>
</dbReference>
<dbReference type="OrthoDB" id="4547358at2"/>
<evidence type="ECO:0000313" key="2">
    <source>
        <dbReference type="Proteomes" id="UP000317982"/>
    </source>
</evidence>
<protein>
    <submittedName>
        <fullName evidence="1">HAD family hydrolase</fullName>
    </submittedName>
</protein>
<dbReference type="InterPro" id="IPR036412">
    <property type="entry name" value="HAD-like_sf"/>
</dbReference>
<dbReference type="NCBIfam" id="TIGR01509">
    <property type="entry name" value="HAD-SF-IA-v3"/>
    <property type="match status" value="1"/>
</dbReference>
<dbReference type="InterPro" id="IPR006439">
    <property type="entry name" value="HAD-SF_hydro_IA"/>
</dbReference>
<proteinExistence type="predicted"/>
<dbReference type="PANTHER" id="PTHR43434">
    <property type="entry name" value="PHOSPHOGLYCOLATE PHOSPHATASE"/>
    <property type="match status" value="1"/>
</dbReference>
<dbReference type="RefSeq" id="WP_142705641.1">
    <property type="nucleotide sequence ID" value="NZ_VIRS01000011.1"/>
</dbReference>
<dbReference type="SUPFAM" id="SSF56784">
    <property type="entry name" value="HAD-like"/>
    <property type="match status" value="1"/>
</dbReference>
<accession>A0A545AQY4</accession>
<comment type="caution">
    <text evidence="1">The sequence shown here is derived from an EMBL/GenBank/DDBJ whole genome shotgun (WGS) entry which is preliminary data.</text>
</comment>
<evidence type="ECO:0000313" key="1">
    <source>
        <dbReference type="EMBL" id="TQS43728.1"/>
    </source>
</evidence>
<gene>
    <name evidence="1" type="ORF">FL583_16955</name>
</gene>
<dbReference type="Proteomes" id="UP000317982">
    <property type="component" value="Unassembled WGS sequence"/>
</dbReference>
<sequence>MTASLEQIVGYTGPLLLDFDGPICHVFAGYPATSVADRAREVAIRYGESLPLDIAETGDPLAVLHWSATLDRPDVVLSMEQEISGAELRAIETAEETPGARALIRAAAKSSRPVAVVSNNSAGAIREFLRARSLADYVSSIAGRPAGHPGLMKPHPHLLTRTIGDLGSEPGECVFIGDSMTDIEAARAAGVRVIAYANRPSKVELFRAAAPDALVTSMGNIADAIR</sequence>
<keyword evidence="1" id="KW-0378">Hydrolase</keyword>
<keyword evidence="2" id="KW-1185">Reference proteome</keyword>
<dbReference type="Pfam" id="PF00702">
    <property type="entry name" value="Hydrolase"/>
    <property type="match status" value="1"/>
</dbReference>
<dbReference type="GO" id="GO:0006281">
    <property type="term" value="P:DNA repair"/>
    <property type="evidence" value="ECO:0007669"/>
    <property type="project" value="TreeGrafter"/>
</dbReference>
<dbReference type="PANTHER" id="PTHR43434:SF1">
    <property type="entry name" value="PHOSPHOGLYCOLATE PHOSPHATASE"/>
    <property type="match status" value="1"/>
</dbReference>
<dbReference type="Gene3D" id="3.40.50.1000">
    <property type="entry name" value="HAD superfamily/HAD-like"/>
    <property type="match status" value="1"/>
</dbReference>
<dbReference type="EMBL" id="VIRS01000011">
    <property type="protein sequence ID" value="TQS43728.1"/>
    <property type="molecule type" value="Genomic_DNA"/>
</dbReference>
<reference evidence="1 2" key="1">
    <citation type="submission" date="2019-07" db="EMBL/GenBank/DDBJ databases">
        <title>Cryptosporangium phraense sp. nov., isolated from plant litter.</title>
        <authorList>
            <person name="Suriyachadkun C."/>
        </authorList>
    </citation>
    <scope>NUCLEOTIDE SEQUENCE [LARGE SCALE GENOMIC DNA]</scope>
    <source>
        <strain evidence="1 2">A-T 5661</strain>
    </source>
</reference>
<name>A0A545AQY4_9ACTN</name>
<organism evidence="1 2">
    <name type="scientific">Cryptosporangium phraense</name>
    <dbReference type="NCBI Taxonomy" id="2593070"/>
    <lineage>
        <taxon>Bacteria</taxon>
        <taxon>Bacillati</taxon>
        <taxon>Actinomycetota</taxon>
        <taxon>Actinomycetes</taxon>
        <taxon>Cryptosporangiales</taxon>
        <taxon>Cryptosporangiaceae</taxon>
        <taxon>Cryptosporangium</taxon>
    </lineage>
</organism>
<dbReference type="CDD" id="cd01427">
    <property type="entry name" value="HAD_like"/>
    <property type="match status" value="1"/>
</dbReference>